<dbReference type="Pfam" id="PF00753">
    <property type="entry name" value="Lactamase_B"/>
    <property type="match status" value="1"/>
</dbReference>
<dbReference type="EMBL" id="VRZA01000005">
    <property type="protein sequence ID" value="TXS91906.1"/>
    <property type="molecule type" value="Genomic_DNA"/>
</dbReference>
<evidence type="ECO:0000259" key="1">
    <source>
        <dbReference type="SMART" id="SM00849"/>
    </source>
</evidence>
<keyword evidence="3" id="KW-1185">Reference proteome</keyword>
<evidence type="ECO:0000313" key="2">
    <source>
        <dbReference type="EMBL" id="TXS91906.1"/>
    </source>
</evidence>
<dbReference type="InterPro" id="IPR001279">
    <property type="entry name" value="Metallo-B-lactamas"/>
</dbReference>
<dbReference type="GO" id="GO:0016787">
    <property type="term" value="F:hydrolase activity"/>
    <property type="evidence" value="ECO:0007669"/>
    <property type="project" value="UniProtKB-KW"/>
</dbReference>
<name>A0A5C8ZTX3_9GAMM</name>
<dbReference type="InterPro" id="IPR036866">
    <property type="entry name" value="RibonucZ/Hydroxyglut_hydro"/>
</dbReference>
<organism evidence="2 3">
    <name type="scientific">Parahaliea maris</name>
    <dbReference type="NCBI Taxonomy" id="2716870"/>
    <lineage>
        <taxon>Bacteria</taxon>
        <taxon>Pseudomonadati</taxon>
        <taxon>Pseudomonadota</taxon>
        <taxon>Gammaproteobacteria</taxon>
        <taxon>Cellvibrionales</taxon>
        <taxon>Halieaceae</taxon>
        <taxon>Parahaliea</taxon>
    </lineage>
</organism>
<dbReference type="PANTHER" id="PTHR42951">
    <property type="entry name" value="METALLO-BETA-LACTAMASE DOMAIN-CONTAINING"/>
    <property type="match status" value="1"/>
</dbReference>
<comment type="caution">
    <text evidence="2">The sequence shown here is derived from an EMBL/GenBank/DDBJ whole genome shotgun (WGS) entry which is preliminary data.</text>
</comment>
<feature type="domain" description="Metallo-beta-lactamase" evidence="1">
    <location>
        <begin position="25"/>
        <end position="229"/>
    </location>
</feature>
<dbReference type="CDD" id="cd07726">
    <property type="entry name" value="ST1585-like_MBL-fold"/>
    <property type="match status" value="1"/>
</dbReference>
<dbReference type="SMART" id="SM00849">
    <property type="entry name" value="Lactamase_B"/>
    <property type="match status" value="1"/>
</dbReference>
<proteinExistence type="predicted"/>
<protein>
    <submittedName>
        <fullName evidence="2">MBL fold metallo-hydrolase</fullName>
    </submittedName>
</protein>
<dbReference type="Gene3D" id="3.60.15.10">
    <property type="entry name" value="Ribonuclease Z/Hydroxyacylglutathione hydrolase-like"/>
    <property type="match status" value="1"/>
</dbReference>
<dbReference type="InterPro" id="IPR037482">
    <property type="entry name" value="ST1585_MBL-fold"/>
</dbReference>
<gene>
    <name evidence="2" type="ORF">FV139_14335</name>
</gene>
<reference evidence="2 3" key="1">
    <citation type="submission" date="2019-08" db="EMBL/GenBank/DDBJ databases">
        <title>Parahaliea maris sp. nov., isolated from the surface seawater.</title>
        <authorList>
            <person name="Liu Y."/>
        </authorList>
    </citation>
    <scope>NUCLEOTIDE SEQUENCE [LARGE SCALE GENOMIC DNA]</scope>
    <source>
        <strain evidence="2 3">HSLHS9</strain>
    </source>
</reference>
<keyword evidence="2" id="KW-0378">Hydrolase</keyword>
<dbReference type="AlphaFoldDB" id="A0A5C8ZTX3"/>
<accession>A0A5C8ZTX3</accession>
<sequence length="319" mass="34865">MSFQMYEDIGHGITRIDTAMMREELAACYLLGGPEYAIIETGTHNTVPIILDLLDQRGIARDQVRFVIPTHVHLDHAGGVGGLMQALPDATLLVHPAGARHMIDPAKLKAGAMAVYGEAAFAEMYGDIIPVEESRVRTMADGERIELGDRQLVFYDTPGHARHHFCVHDPLSQGIFTGDTFGLAYPRLTTHQGPFIFPTTTPVQFDPAALKASIRRLLALNPARIYLTHYGMVDAPQALGERLLAQVDDYVALAEDVAASSPAEQWEGELMGRMADYLFASAREHGCALSESELQDVLGMDVRLNSQGLAVWLSARNTG</sequence>
<dbReference type="RefSeq" id="WP_148069146.1">
    <property type="nucleotide sequence ID" value="NZ_VRZA01000005.1"/>
</dbReference>
<dbReference type="PANTHER" id="PTHR42951:SF22">
    <property type="entry name" value="METALLO BETA-LACTAMASE SUPERFAMILY LIPOPROTEIN"/>
    <property type="match status" value="1"/>
</dbReference>
<dbReference type="Proteomes" id="UP000321039">
    <property type="component" value="Unassembled WGS sequence"/>
</dbReference>
<dbReference type="SUPFAM" id="SSF56281">
    <property type="entry name" value="Metallo-hydrolase/oxidoreductase"/>
    <property type="match status" value="1"/>
</dbReference>
<evidence type="ECO:0000313" key="3">
    <source>
        <dbReference type="Proteomes" id="UP000321039"/>
    </source>
</evidence>
<dbReference type="InterPro" id="IPR050855">
    <property type="entry name" value="NDM-1-like"/>
</dbReference>